<feature type="transmembrane region" description="Helical" evidence="9">
    <location>
        <begin position="438"/>
        <end position="458"/>
    </location>
</feature>
<name>A0A1G9F5D0_9RHOB</name>
<sequence>MARFFIDRPIFAWVIAIIIMGLGILSVLRLPISQYPSIAGPSVVISTVYPGASAQTSADTVVQIIEREMTGLDGLRYIDSSTTSTGGAQITLSFELGTDPDIAQVQVQNKLAQAEAGLPEAVTRQGITVQKSATGFLMVVGLVSTDGTRTAVDLADYLNSYMVEPLSRIDGVGGVQVFGSEYSMRIWLDPTRLKYYDLSPDQVVAAIRAQNAQISAGAFGAMPAPEGQQLNATITAQSLLRTPEDFERIVLRADVDGGLVLLRDVARTELGSENYEIEAFFNGQPASGMAIQLASGANALETSELVKARLAQLAETMPAGVEYVIPYDTTPFVLLSIEAVIHTLVEAIILVVLVMLIFLHNFRATLIPTLAVPVVILGTFGIMAVLGFSINTLTMLAMVLAIGLLVDDAIVVVENVERIMRDEHLGPVEATRKSMDEISGALVGIGIVVSAVFVPMAFFGGSTGEMYKQFAVTIVSAMMLSVFIALTFTPALCATILKPHDNLGPSSGRRQGMLARLGNGFSNWFERSFGRVTNGYMRIVRVATAGPLRMMIVYGLLVAGMVLMFQRTPTAFLPDEDQGAIMTIVQAPSGTTAQATEAVLKKVSDYYTTAEAENVESVFSVRGFSFSGQGQNMGMMFVRLTDWEERADPEKSAAAIAGRAFGPLMGGIREALVIPIVPPAVLELGNASGFSAYLTAAGGQSHEELLEARNMLLGMAGESPLLTAVRPNGVEDASQFQLNIDWAKAGAVGVTATDVGSFLATIWSGSYVNDFIYNGRIKRVYVQGEPWARTAPRDLELWRIRNANGEFVDFSAFATQDWVYGPQQVKRYDALPAMAIDGQPAPGYSTGDALNEMERLAGELPPGFSLQWTGLSLEEKEAGAGAFALYALALATVFLCLAALYESWTIPIAVLLAMPVGVLGALIGAWVGGQDNGVYFQVGLLTVVGLTGKNGIMIVEFARERMESFGESAVEAVRHAARLRFRPIVMTSLAFGLGVLPLVLSSGAGAGARHAIGYATFFGTFTGTALTLVFVPVFYVLVTRLFSRRQAPQAAKAG</sequence>
<gene>
    <name evidence="10" type="ORF">SAMN04487971_103246</name>
</gene>
<keyword evidence="7 9" id="KW-1133">Transmembrane helix</keyword>
<feature type="transmembrane region" description="Helical" evidence="9">
    <location>
        <begin position="396"/>
        <end position="417"/>
    </location>
</feature>
<dbReference type="FunFam" id="1.20.1640.10:FF:000001">
    <property type="entry name" value="Efflux pump membrane transporter"/>
    <property type="match status" value="1"/>
</dbReference>
<dbReference type="GO" id="GO:0009636">
    <property type="term" value="P:response to toxic substance"/>
    <property type="evidence" value="ECO:0007669"/>
    <property type="project" value="UniProtKB-ARBA"/>
</dbReference>
<dbReference type="FunFam" id="3.30.2090.10:FF:000001">
    <property type="entry name" value="Efflux pump membrane transporter"/>
    <property type="match status" value="1"/>
</dbReference>
<dbReference type="InterPro" id="IPR027463">
    <property type="entry name" value="AcrB_DN_DC_subdom"/>
</dbReference>
<dbReference type="GO" id="GO:0005886">
    <property type="term" value="C:plasma membrane"/>
    <property type="evidence" value="ECO:0007669"/>
    <property type="project" value="UniProtKB-SubCell"/>
</dbReference>
<feature type="transmembrane region" description="Helical" evidence="9">
    <location>
        <begin position="470"/>
        <end position="497"/>
    </location>
</feature>
<dbReference type="Gene3D" id="3.30.70.1320">
    <property type="entry name" value="Multidrug efflux transporter AcrB pore domain like"/>
    <property type="match status" value="1"/>
</dbReference>
<evidence type="ECO:0000256" key="2">
    <source>
        <dbReference type="ARBA" id="ARBA00010942"/>
    </source>
</evidence>
<dbReference type="Pfam" id="PF00873">
    <property type="entry name" value="ACR_tran"/>
    <property type="match status" value="1"/>
</dbReference>
<dbReference type="RefSeq" id="WP_090753543.1">
    <property type="nucleotide sequence ID" value="NZ_FNGE01000003.1"/>
</dbReference>
<evidence type="ECO:0000256" key="5">
    <source>
        <dbReference type="ARBA" id="ARBA00022519"/>
    </source>
</evidence>
<organism evidence="10 11">
    <name type="scientific">Paracoccus chinensis</name>
    <dbReference type="NCBI Taxonomy" id="525640"/>
    <lineage>
        <taxon>Bacteria</taxon>
        <taxon>Pseudomonadati</taxon>
        <taxon>Pseudomonadota</taxon>
        <taxon>Alphaproteobacteria</taxon>
        <taxon>Rhodobacterales</taxon>
        <taxon>Paracoccaceae</taxon>
        <taxon>Paracoccus</taxon>
    </lineage>
</organism>
<comment type="similarity">
    <text evidence="2 9">Belongs to the resistance-nodulation-cell division (RND) (TC 2.A.6) family.</text>
</comment>
<dbReference type="NCBIfam" id="NF000282">
    <property type="entry name" value="RND_permease_1"/>
    <property type="match status" value="1"/>
</dbReference>
<feature type="transmembrane region" description="Helical" evidence="9">
    <location>
        <begin position="883"/>
        <end position="901"/>
    </location>
</feature>
<accession>A0A1G9F5D0</accession>
<dbReference type="FunFam" id="3.30.70.1430:FF:000002">
    <property type="entry name" value="Efflux pump membrane transporter"/>
    <property type="match status" value="1"/>
</dbReference>
<dbReference type="OrthoDB" id="9807350at2"/>
<dbReference type="InterPro" id="IPR001036">
    <property type="entry name" value="Acrflvin-R"/>
</dbReference>
<keyword evidence="6 9" id="KW-0812">Transmembrane</keyword>
<evidence type="ECO:0000256" key="7">
    <source>
        <dbReference type="ARBA" id="ARBA00022989"/>
    </source>
</evidence>
<dbReference type="PANTHER" id="PTHR32063:SF13">
    <property type="entry name" value="MULTIDRUG EFFLUX PUMP SUBUNIT ACRB-RELATED"/>
    <property type="match status" value="1"/>
</dbReference>
<dbReference type="Gene3D" id="3.30.70.1430">
    <property type="entry name" value="Multidrug efflux transporter AcrB pore domain"/>
    <property type="match status" value="2"/>
</dbReference>
<reference evidence="11" key="1">
    <citation type="submission" date="2016-10" db="EMBL/GenBank/DDBJ databases">
        <authorList>
            <person name="Varghese N."/>
            <person name="Submissions S."/>
        </authorList>
    </citation>
    <scope>NUCLEOTIDE SEQUENCE [LARGE SCALE GENOMIC DNA]</scope>
    <source>
        <strain evidence="11">CGMCC 1.7655</strain>
    </source>
</reference>
<dbReference type="InterPro" id="IPR004764">
    <property type="entry name" value="MdtF-like"/>
</dbReference>
<dbReference type="SUPFAM" id="SSF82693">
    <property type="entry name" value="Multidrug efflux transporter AcrB pore domain, PN1, PN2, PC1 and PC2 subdomains"/>
    <property type="match status" value="4"/>
</dbReference>
<dbReference type="Gene3D" id="3.30.70.1440">
    <property type="entry name" value="Multidrug efflux transporter AcrB pore domain"/>
    <property type="match status" value="1"/>
</dbReference>
<evidence type="ECO:0000256" key="1">
    <source>
        <dbReference type="ARBA" id="ARBA00004429"/>
    </source>
</evidence>
<dbReference type="SUPFAM" id="SSF82714">
    <property type="entry name" value="Multidrug efflux transporter AcrB TolC docking domain, DN and DC subdomains"/>
    <property type="match status" value="2"/>
</dbReference>
<feature type="transmembrane region" description="Helical" evidence="9">
    <location>
        <begin position="934"/>
        <end position="958"/>
    </location>
</feature>
<feature type="transmembrane region" description="Helical" evidence="9">
    <location>
        <begin position="1012"/>
        <end position="1038"/>
    </location>
</feature>
<keyword evidence="5 9" id="KW-0997">Cell inner membrane</keyword>
<feature type="transmembrane region" description="Helical" evidence="9">
    <location>
        <begin position="547"/>
        <end position="565"/>
    </location>
</feature>
<dbReference type="GO" id="GO:0015562">
    <property type="term" value="F:efflux transmembrane transporter activity"/>
    <property type="evidence" value="ECO:0007669"/>
    <property type="project" value="InterPro"/>
</dbReference>
<dbReference type="Gene3D" id="1.20.1640.10">
    <property type="entry name" value="Multidrug efflux transporter AcrB transmembrane domain"/>
    <property type="match status" value="2"/>
</dbReference>
<dbReference type="PANTHER" id="PTHR32063">
    <property type="match status" value="1"/>
</dbReference>
<keyword evidence="11" id="KW-1185">Reference proteome</keyword>
<evidence type="ECO:0000313" key="11">
    <source>
        <dbReference type="Proteomes" id="UP000199555"/>
    </source>
</evidence>
<dbReference type="Gene3D" id="3.30.2090.10">
    <property type="entry name" value="Multidrug efflux transporter AcrB TolC docking domain, DN and DC subdomains"/>
    <property type="match status" value="2"/>
</dbReference>
<dbReference type="AlphaFoldDB" id="A0A1G9F5D0"/>
<keyword evidence="4" id="KW-1003">Cell membrane</keyword>
<dbReference type="NCBIfam" id="TIGR00915">
    <property type="entry name" value="2A0602"/>
    <property type="match status" value="1"/>
</dbReference>
<evidence type="ECO:0000256" key="6">
    <source>
        <dbReference type="ARBA" id="ARBA00022692"/>
    </source>
</evidence>
<feature type="transmembrane region" description="Helical" evidence="9">
    <location>
        <begin position="908"/>
        <end position="928"/>
    </location>
</feature>
<dbReference type="SUPFAM" id="SSF82866">
    <property type="entry name" value="Multidrug efflux transporter AcrB transmembrane domain"/>
    <property type="match status" value="2"/>
</dbReference>
<evidence type="ECO:0000256" key="4">
    <source>
        <dbReference type="ARBA" id="ARBA00022475"/>
    </source>
</evidence>
<keyword evidence="3 9" id="KW-0813">Transport</keyword>
<evidence type="ECO:0000313" key="10">
    <source>
        <dbReference type="EMBL" id="SDK83551.1"/>
    </source>
</evidence>
<keyword evidence="8 9" id="KW-0472">Membrane</keyword>
<evidence type="ECO:0000256" key="9">
    <source>
        <dbReference type="RuleBase" id="RU364070"/>
    </source>
</evidence>
<feature type="transmembrane region" description="Helical" evidence="9">
    <location>
        <begin position="366"/>
        <end position="390"/>
    </location>
</feature>
<comment type="subcellular location">
    <subcellularLocation>
        <location evidence="1 9">Cell inner membrane</location>
        <topology evidence="1 9">Multi-pass membrane protein</topology>
    </subcellularLocation>
</comment>
<feature type="transmembrane region" description="Helical" evidence="9">
    <location>
        <begin position="979"/>
        <end position="1000"/>
    </location>
</feature>
<protein>
    <recommendedName>
        <fullName evidence="9">Efflux pump membrane transporter</fullName>
    </recommendedName>
</protein>
<dbReference type="STRING" id="525640.SAMN04487971_103246"/>
<feature type="transmembrane region" description="Helical" evidence="9">
    <location>
        <begin position="12"/>
        <end position="32"/>
    </location>
</feature>
<proteinExistence type="inferred from homology"/>
<evidence type="ECO:0000256" key="3">
    <source>
        <dbReference type="ARBA" id="ARBA00022448"/>
    </source>
</evidence>
<evidence type="ECO:0000256" key="8">
    <source>
        <dbReference type="ARBA" id="ARBA00023136"/>
    </source>
</evidence>
<dbReference type="EMBL" id="FNGE01000003">
    <property type="protein sequence ID" value="SDK83551.1"/>
    <property type="molecule type" value="Genomic_DNA"/>
</dbReference>
<feature type="transmembrane region" description="Helical" evidence="9">
    <location>
        <begin position="339"/>
        <end position="359"/>
    </location>
</feature>
<dbReference type="PRINTS" id="PR00702">
    <property type="entry name" value="ACRIFLAVINRP"/>
</dbReference>
<dbReference type="Proteomes" id="UP000199555">
    <property type="component" value="Unassembled WGS sequence"/>
</dbReference>
<dbReference type="GO" id="GO:0042910">
    <property type="term" value="F:xenobiotic transmembrane transporter activity"/>
    <property type="evidence" value="ECO:0007669"/>
    <property type="project" value="TreeGrafter"/>
</dbReference>
<dbReference type="FunFam" id="3.30.70.1430:FF:000001">
    <property type="entry name" value="Efflux pump membrane transporter"/>
    <property type="match status" value="1"/>
</dbReference>